<reference evidence="2" key="1">
    <citation type="journal article" date="2014" name="Front. Microbiol.">
        <title>High frequency of phylogenetically diverse reductive dehalogenase-homologous genes in deep subseafloor sedimentary metagenomes.</title>
        <authorList>
            <person name="Kawai M."/>
            <person name="Futagami T."/>
            <person name="Toyoda A."/>
            <person name="Takaki Y."/>
            <person name="Nishi S."/>
            <person name="Hori S."/>
            <person name="Arai W."/>
            <person name="Tsubouchi T."/>
            <person name="Morono Y."/>
            <person name="Uchiyama I."/>
            <person name="Ito T."/>
            <person name="Fujiyama A."/>
            <person name="Inagaki F."/>
            <person name="Takami H."/>
        </authorList>
    </citation>
    <scope>NUCLEOTIDE SEQUENCE</scope>
    <source>
        <strain evidence="2">Expedition CK06-06</strain>
    </source>
</reference>
<proteinExistence type="predicted"/>
<keyword evidence="1" id="KW-0472">Membrane</keyword>
<dbReference type="AlphaFoldDB" id="X1N4E5"/>
<evidence type="ECO:0000256" key="1">
    <source>
        <dbReference type="SAM" id="Phobius"/>
    </source>
</evidence>
<keyword evidence="1" id="KW-1133">Transmembrane helix</keyword>
<feature type="transmembrane region" description="Helical" evidence="1">
    <location>
        <begin position="149"/>
        <end position="167"/>
    </location>
</feature>
<organism evidence="2">
    <name type="scientific">marine sediment metagenome</name>
    <dbReference type="NCBI Taxonomy" id="412755"/>
    <lineage>
        <taxon>unclassified sequences</taxon>
        <taxon>metagenomes</taxon>
        <taxon>ecological metagenomes</taxon>
    </lineage>
</organism>
<dbReference type="InterPro" id="IPR029063">
    <property type="entry name" value="SAM-dependent_MTases_sf"/>
</dbReference>
<protein>
    <submittedName>
        <fullName evidence="2">Uncharacterized protein</fullName>
    </submittedName>
</protein>
<accession>X1N4E5</accession>
<gene>
    <name evidence="2" type="ORF">S06H3_33416</name>
</gene>
<keyword evidence="1" id="KW-0812">Transmembrane</keyword>
<dbReference type="EMBL" id="BARV01019940">
    <property type="protein sequence ID" value="GAI21730.1"/>
    <property type="molecule type" value="Genomic_DNA"/>
</dbReference>
<feature type="non-terminal residue" evidence="2">
    <location>
        <position position="1"/>
    </location>
</feature>
<dbReference type="Gene3D" id="3.40.50.150">
    <property type="entry name" value="Vaccinia Virus protein VP39"/>
    <property type="match status" value="1"/>
</dbReference>
<name>X1N4E5_9ZZZZ</name>
<sequence length="251" mass="28953">NLPEPTTAQINRFYTIEFFNELKRVLNKDAVVSLSLMSTANYVSDEARQINSVLYNTLKKVFNSILIVPGEKNYFLVSAQKLDINIAEMIEEKGIDNIYVNQYYLDDELLKQRSDFIINNLDKSAALNKDFSPVSYYQQLLYWLSYFKFNYWILAIIILIVLILIISRQNPISIGMFTGGFAASSIEVVLLISFQIIYGYVMQCILIAYPVTCCTFCTHTCKNNCFTFSKQWCRQSLLFAGYCYCRALLLA</sequence>
<comment type="caution">
    <text evidence="2">The sequence shown here is derived from an EMBL/GenBank/DDBJ whole genome shotgun (WGS) entry which is preliminary data.</text>
</comment>
<feature type="transmembrane region" description="Helical" evidence="1">
    <location>
        <begin position="188"/>
        <end position="211"/>
    </location>
</feature>
<evidence type="ECO:0000313" key="2">
    <source>
        <dbReference type="EMBL" id="GAI21730.1"/>
    </source>
</evidence>